<reference evidence="2 3" key="1">
    <citation type="journal article" date="2017" name="Nat. Ecol. Evol.">
        <title>Scallop genome provides insights into evolution of bilaterian karyotype and development.</title>
        <authorList>
            <person name="Wang S."/>
            <person name="Zhang J."/>
            <person name="Jiao W."/>
            <person name="Li J."/>
            <person name="Xun X."/>
            <person name="Sun Y."/>
            <person name="Guo X."/>
            <person name="Huan P."/>
            <person name="Dong B."/>
            <person name="Zhang L."/>
            <person name="Hu X."/>
            <person name="Sun X."/>
            <person name="Wang J."/>
            <person name="Zhao C."/>
            <person name="Wang Y."/>
            <person name="Wang D."/>
            <person name="Huang X."/>
            <person name="Wang R."/>
            <person name="Lv J."/>
            <person name="Li Y."/>
            <person name="Zhang Z."/>
            <person name="Liu B."/>
            <person name="Lu W."/>
            <person name="Hui Y."/>
            <person name="Liang J."/>
            <person name="Zhou Z."/>
            <person name="Hou R."/>
            <person name="Li X."/>
            <person name="Liu Y."/>
            <person name="Li H."/>
            <person name="Ning X."/>
            <person name="Lin Y."/>
            <person name="Zhao L."/>
            <person name="Xing Q."/>
            <person name="Dou J."/>
            <person name="Li Y."/>
            <person name="Mao J."/>
            <person name="Guo H."/>
            <person name="Dou H."/>
            <person name="Li T."/>
            <person name="Mu C."/>
            <person name="Jiang W."/>
            <person name="Fu Q."/>
            <person name="Fu X."/>
            <person name="Miao Y."/>
            <person name="Liu J."/>
            <person name="Yu Q."/>
            <person name="Li R."/>
            <person name="Liao H."/>
            <person name="Li X."/>
            <person name="Kong Y."/>
            <person name="Jiang Z."/>
            <person name="Chourrout D."/>
            <person name="Li R."/>
            <person name="Bao Z."/>
        </authorList>
    </citation>
    <scope>NUCLEOTIDE SEQUENCE [LARGE SCALE GENOMIC DNA]</scope>
    <source>
        <strain evidence="2 3">PY_sf001</strain>
    </source>
</reference>
<dbReference type="SUPFAM" id="SSF52540">
    <property type="entry name" value="P-loop containing nucleoside triphosphate hydrolases"/>
    <property type="match status" value="1"/>
</dbReference>
<dbReference type="GO" id="GO:0006044">
    <property type="term" value="P:N-acetylglucosamine metabolic process"/>
    <property type="evidence" value="ECO:0007669"/>
    <property type="project" value="TreeGrafter"/>
</dbReference>
<dbReference type="PANTHER" id="PTHR10704">
    <property type="entry name" value="CARBOHYDRATE SULFOTRANSFERASE"/>
    <property type="match status" value="1"/>
</dbReference>
<keyword evidence="2" id="KW-0808">Transferase</keyword>
<organism evidence="2 3">
    <name type="scientific">Mizuhopecten yessoensis</name>
    <name type="common">Japanese scallop</name>
    <name type="synonym">Patinopecten yessoensis</name>
    <dbReference type="NCBI Taxonomy" id="6573"/>
    <lineage>
        <taxon>Eukaryota</taxon>
        <taxon>Metazoa</taxon>
        <taxon>Spiralia</taxon>
        <taxon>Lophotrochozoa</taxon>
        <taxon>Mollusca</taxon>
        <taxon>Bivalvia</taxon>
        <taxon>Autobranchia</taxon>
        <taxon>Pteriomorphia</taxon>
        <taxon>Pectinida</taxon>
        <taxon>Pectinoidea</taxon>
        <taxon>Pectinidae</taxon>
        <taxon>Mizuhopecten</taxon>
    </lineage>
</organism>
<evidence type="ECO:0000313" key="2">
    <source>
        <dbReference type="EMBL" id="OWF35605.1"/>
    </source>
</evidence>
<dbReference type="Proteomes" id="UP000242188">
    <property type="component" value="Unassembled WGS sequence"/>
</dbReference>
<dbReference type="Pfam" id="PF00685">
    <property type="entry name" value="Sulfotransfer_1"/>
    <property type="match status" value="1"/>
</dbReference>
<gene>
    <name evidence="2" type="ORF">KP79_PYT15946</name>
</gene>
<dbReference type="EMBL" id="NEDP02076718">
    <property type="protein sequence ID" value="OWF35605.1"/>
    <property type="molecule type" value="Genomic_DNA"/>
</dbReference>
<accession>A0A210PGI9</accession>
<dbReference type="InterPro" id="IPR051135">
    <property type="entry name" value="Gal/GlcNAc/GalNAc_ST"/>
</dbReference>
<comment type="caution">
    <text evidence="2">The sequence shown here is derived from an EMBL/GenBank/DDBJ whole genome shotgun (WGS) entry which is preliminary data.</text>
</comment>
<dbReference type="InterPro" id="IPR027417">
    <property type="entry name" value="P-loop_NTPase"/>
</dbReference>
<name>A0A210PGI9_MIZYE</name>
<dbReference type="OrthoDB" id="6138663at2759"/>
<feature type="domain" description="Sulfotransferase" evidence="1">
    <location>
        <begin position="20"/>
        <end position="123"/>
    </location>
</feature>
<sequence>MNSRQGFKWTPVPGGAVSLCNKMTQDYLESLKIKQVYPGRLCTVFYEDMTTNPVKTFRKIYDFVGYQFNAAEQLRLTTMTASKAEADPGNTYRHDSLKTARAWRNQINTNVLTKTNKVCSKLYRLLGYPQLKNLVELNNTNIPLRLAEKEINNP</sequence>
<keyword evidence="3" id="KW-1185">Reference proteome</keyword>
<evidence type="ECO:0000313" key="3">
    <source>
        <dbReference type="Proteomes" id="UP000242188"/>
    </source>
</evidence>
<protein>
    <submittedName>
        <fullName evidence="2">Carbohydrate sulfotransferase 2</fullName>
    </submittedName>
</protein>
<evidence type="ECO:0000259" key="1">
    <source>
        <dbReference type="Pfam" id="PF00685"/>
    </source>
</evidence>
<dbReference type="GO" id="GO:0001517">
    <property type="term" value="F:N-acetylglucosamine 6-O-sulfotransferase activity"/>
    <property type="evidence" value="ECO:0007669"/>
    <property type="project" value="TreeGrafter"/>
</dbReference>
<dbReference type="Gene3D" id="3.40.50.300">
    <property type="entry name" value="P-loop containing nucleotide triphosphate hydrolases"/>
    <property type="match status" value="1"/>
</dbReference>
<dbReference type="AlphaFoldDB" id="A0A210PGI9"/>
<dbReference type="PANTHER" id="PTHR10704:SF44">
    <property type="entry name" value="LD35051P-RELATED"/>
    <property type="match status" value="1"/>
</dbReference>
<dbReference type="InterPro" id="IPR000863">
    <property type="entry name" value="Sulfotransferase_dom"/>
</dbReference>
<proteinExistence type="predicted"/>
<dbReference type="GO" id="GO:0006790">
    <property type="term" value="P:sulfur compound metabolic process"/>
    <property type="evidence" value="ECO:0007669"/>
    <property type="project" value="TreeGrafter"/>
</dbReference>